<dbReference type="InterPro" id="IPR017441">
    <property type="entry name" value="Protein_kinase_ATP_BS"/>
</dbReference>
<dbReference type="SUPFAM" id="SSF56112">
    <property type="entry name" value="Protein kinase-like (PK-like)"/>
    <property type="match status" value="1"/>
</dbReference>
<feature type="domain" description="Protein kinase" evidence="13">
    <location>
        <begin position="1424"/>
        <end position="1720"/>
    </location>
</feature>
<feature type="compositionally biased region" description="Low complexity" evidence="12">
    <location>
        <begin position="19"/>
        <end position="37"/>
    </location>
</feature>
<evidence type="ECO:0000256" key="5">
    <source>
        <dbReference type="ARBA" id="ARBA00022741"/>
    </source>
</evidence>
<gene>
    <name evidence="14" type="ORF">Agabi119p4_3271</name>
</gene>
<feature type="compositionally biased region" description="Polar residues" evidence="12">
    <location>
        <begin position="1135"/>
        <end position="1163"/>
    </location>
</feature>
<evidence type="ECO:0000256" key="3">
    <source>
        <dbReference type="ARBA" id="ARBA00022527"/>
    </source>
</evidence>
<dbReference type="PANTHER" id="PTHR24058">
    <property type="entry name" value="DUAL SPECIFICITY PROTEIN KINASE"/>
    <property type="match status" value="1"/>
</dbReference>
<feature type="compositionally biased region" description="Low complexity" evidence="12">
    <location>
        <begin position="918"/>
        <end position="936"/>
    </location>
</feature>
<feature type="compositionally biased region" description="Polar residues" evidence="12">
    <location>
        <begin position="1774"/>
        <end position="1797"/>
    </location>
</feature>
<feature type="compositionally biased region" description="Low complexity" evidence="12">
    <location>
        <begin position="94"/>
        <end position="103"/>
    </location>
</feature>
<feature type="compositionally biased region" description="Pro residues" evidence="12">
    <location>
        <begin position="714"/>
        <end position="724"/>
    </location>
</feature>
<feature type="region of interest" description="Disordered" evidence="12">
    <location>
        <begin position="810"/>
        <end position="1314"/>
    </location>
</feature>
<feature type="compositionally biased region" description="Polar residues" evidence="12">
    <location>
        <begin position="1054"/>
        <end position="1074"/>
    </location>
</feature>
<dbReference type="InterPro" id="IPR008271">
    <property type="entry name" value="Ser/Thr_kinase_AS"/>
</dbReference>
<dbReference type="InterPro" id="IPR011009">
    <property type="entry name" value="Kinase-like_dom_sf"/>
</dbReference>
<sequence length="1820" mass="195271">MRPTGDSPARLDSPPRLRASPGPLLAVSLSSSPSMSAPDKDSGRNTHGITINLPQPPPSSPTEHSRLSHANHQPSSGSLPLDDDDLYPEHDLPPSRSASASSSLDPYYFREPSPDSSLSSFPPVPQTATTPDQPPINEPVTPAKNPASIDRRGLVGVGELATPRWTRSERIGEVDDAGKMSPFSAVEVVVSEHSPDDKRGSPWTIEAVEEDLPLELPKTLRNRPSVAEESGGEEILYPRNPSSGASQSNSKFRKGHKASLSDYIVPNQDHSIYDGLPALPPSSFTPARRAKKRTSDEFEMDQHGSLVSKRSGTGSTSSDIGKGEKTISTASARKHRSLNAGTSSMSPRDGRPRDRRRESLGISLSGVSKLISSAKSSERHSRQISAGSTTSSVVDGRRAQATDFSHLPPSPASSSIQHLLKQSASNKSHTPPPSSGVAKDNSQSPNVAHSLLRGTQEGWSALDDEATAEALRKLDGLTGKSARARASVGSFGRASSSSRPVTPAKVGSQWEGIASDLGKSKRGSGSEKEGKETLSLLDDQLQSLPIPEKTPKKVGARMSFTPKRGSTSSTYASTPTTSSRDSASVSTGTSLTSVSGTSGRHSSGKARRNSAGSDISSSEANLLKDRVASIAIIGDASDGGAVPPVPPLPKDFSSYRSPPPTSSSLSFPSLSGSEDSGKRPSHDFNFDRTSSLEVHSYMHQSHIQRQGHQHGPGPLVPEPTPLAPKTPSKKWSFSNALNLRLSSSPSSNSKSSFPLSPRAVSFGQQLRKSTSKEKGSSKVPWTPEQPDAMTSAGSLASLSSMGSVHASGITTAHNAKTPDRGVSRSGTGSSASTNNTASAIPAAADPLSPSSSVRRTQSKRLTPSSIPFFRRSSSQSMQVPPAMPPSASPPGHLATPRSKLNASPSRDFAALSTSVPGSASKKSSVLSLGLPSLLKSSSRRSLHSDAKDSSSKEGVKTDKEVEKMRLRGEKERKKEEKERSESRISLMIRKRGKTLSSTDPRKPRSPVALPPMQISALEPATAQRVAKLKSSMSSTSSTVSASPRTPSTSRFSAQTVSSMQKQSDTSLRSRNQLPTIAGSPSVGTINSVSHAVKENKGSPTSGLNSGSGLPKETPTKIPRISSAASAAVPSPPLKHSSSASATKRPSGLASSANASPTSLSTTEFGVVNDDSVTPKSTLHQSLARTSPSASTSRLPRQTAQTAGAPTNNVGALPRKPTRDSMSFIGLRKPSTGSVASFSTPAANAESSASSHRFSALSPSKGLKLLGPKPSLRSSNSSNSHATQPARTSPSSSRQSLSTPSPVPSTVDEEEILGDEEMRNYIKRQQAKRLAAGATQEELDEMLKFPEPIEPSPPLPPDTILRTTQGQYLSEYERKEIQDYSSIYFVGAKSKKKMATLDNSTNNHGYDDDRGDYLVVSHDHLAYRYEVIDSLGKGSFGQVLQCRDHCTGDSVAIKIIRNKKRFHHQALVEIKILDNLRKWDADEKHHVLKMNDHFYFRNHLCIATELMSINLYELIKANAFVGFTTSLIRRFTTQMLMSLMLMRHHRIVHCDLKPENVLLKHPIKSAIKVIDFGSSCFEHEKIYTYIQSRFYRSPEVILGMNYHMAIDMWSLGCILAELHTGYPIFPGENEQEQLSCIMEVLGVPDKDFVSRSSRKKLFFDTNGSPRPVVNSKGRRRRPGSRTLAQALKCNDEEFVDFIAKCLVWDPERRMKPQTAMRHPFILAGKRKQMATSTRSTPSSSTLSGIRPKQVMETPKKSLISAPTPLTARTARTSTNGVPSTPSTTHASTLGSASRSYRASQTQSISSYHSSRTLSGYVGSTK</sequence>
<evidence type="ECO:0000256" key="6">
    <source>
        <dbReference type="ARBA" id="ARBA00022777"/>
    </source>
</evidence>
<dbReference type="PROSITE" id="PS00108">
    <property type="entry name" value="PROTEIN_KINASE_ST"/>
    <property type="match status" value="1"/>
</dbReference>
<feature type="compositionally biased region" description="Low complexity" evidence="12">
    <location>
        <begin position="732"/>
        <end position="757"/>
    </location>
</feature>
<reference evidence="14 15" key="1">
    <citation type="journal article" name="Sci. Rep.">
        <title>Telomere-to-telomere assembled and centromere annotated genomes of the two main subspecies of the button mushroom Agaricus bisporus reveal especially polymorphic chromosome ends.</title>
        <authorList>
            <person name="Sonnenberg A.S.M."/>
            <person name="Sedaghat-Telgerd N."/>
            <person name="Lavrijssen B."/>
            <person name="Ohm R.A."/>
            <person name="Hendrickx P.M."/>
            <person name="Scholtmeijer K."/>
            <person name="Baars J.J.P."/>
            <person name="van Peer A."/>
        </authorList>
    </citation>
    <scope>NUCLEOTIDE SEQUENCE [LARGE SCALE GENOMIC DNA]</scope>
    <source>
        <strain evidence="14 15">H119_p4</strain>
    </source>
</reference>
<protein>
    <recommendedName>
        <fullName evidence="2">dual-specificity kinase</fullName>
        <ecNumber evidence="2">2.7.12.1</ecNumber>
    </recommendedName>
</protein>
<feature type="compositionally biased region" description="Low complexity" evidence="12">
    <location>
        <begin position="566"/>
        <end position="599"/>
    </location>
</feature>
<dbReference type="Gene3D" id="1.10.510.10">
    <property type="entry name" value="Transferase(Phosphotransferase) domain 1"/>
    <property type="match status" value="1"/>
</dbReference>
<proteinExistence type="inferred from homology"/>
<dbReference type="PROSITE" id="PS50011">
    <property type="entry name" value="PROTEIN_KINASE_DOM"/>
    <property type="match status" value="1"/>
</dbReference>
<comment type="caution">
    <text evidence="14">The sequence shown here is derived from an EMBL/GenBank/DDBJ whole genome shotgun (WGS) entry which is preliminary data.</text>
</comment>
<evidence type="ECO:0000256" key="9">
    <source>
        <dbReference type="ARBA" id="ARBA00049308"/>
    </source>
</evidence>
<feature type="compositionally biased region" description="Polar residues" evidence="12">
    <location>
        <begin position="1097"/>
        <end position="1107"/>
    </location>
</feature>
<dbReference type="Pfam" id="PF00069">
    <property type="entry name" value="Pkinase"/>
    <property type="match status" value="1"/>
</dbReference>
<comment type="similarity">
    <text evidence="1">Belongs to the protein kinase superfamily. CMGC Ser/Thr protein kinase family. MNB/DYRK subfamily.</text>
</comment>
<feature type="compositionally biased region" description="Low complexity" evidence="12">
    <location>
        <begin position="1730"/>
        <end position="1742"/>
    </location>
</feature>
<dbReference type="InterPro" id="IPR000719">
    <property type="entry name" value="Prot_kinase_dom"/>
</dbReference>
<feature type="region of interest" description="Disordered" evidence="12">
    <location>
        <begin position="698"/>
        <end position="796"/>
    </location>
</feature>
<evidence type="ECO:0000256" key="1">
    <source>
        <dbReference type="ARBA" id="ARBA00008867"/>
    </source>
</evidence>
<evidence type="ECO:0000256" key="4">
    <source>
        <dbReference type="ARBA" id="ARBA00022679"/>
    </source>
</evidence>
<feature type="compositionally biased region" description="Polar residues" evidence="12">
    <location>
        <begin position="68"/>
        <end position="78"/>
    </location>
</feature>
<feature type="region of interest" description="Disordered" evidence="12">
    <location>
        <begin position="215"/>
        <end position="257"/>
    </location>
</feature>
<feature type="compositionally biased region" description="Low complexity" evidence="12">
    <location>
        <begin position="863"/>
        <end position="880"/>
    </location>
</feature>
<dbReference type="PANTHER" id="PTHR24058:SF22">
    <property type="entry name" value="DUAL SPECIFICITY TYROSINE-PHOSPHORYLATION-REGULATED KINASE 4"/>
    <property type="match status" value="1"/>
</dbReference>
<feature type="compositionally biased region" description="Polar residues" evidence="12">
    <location>
        <begin position="412"/>
        <end position="429"/>
    </location>
</feature>
<evidence type="ECO:0000256" key="11">
    <source>
        <dbReference type="PROSITE-ProRule" id="PRU10141"/>
    </source>
</evidence>
<dbReference type="EC" id="2.7.12.1" evidence="2"/>
<feature type="compositionally biased region" description="Low complexity" evidence="12">
    <location>
        <begin position="1030"/>
        <end position="1053"/>
    </location>
</feature>
<feature type="compositionally biased region" description="Polar residues" evidence="12">
    <location>
        <begin position="1170"/>
        <end position="1209"/>
    </location>
</feature>
<dbReference type="Gene3D" id="3.30.10.30">
    <property type="entry name" value="DYRK"/>
    <property type="match status" value="1"/>
</dbReference>
<feature type="compositionally biased region" description="Polar residues" evidence="12">
    <location>
        <begin position="308"/>
        <end position="319"/>
    </location>
</feature>
<feature type="compositionally biased region" description="Low complexity" evidence="12">
    <location>
        <begin position="534"/>
        <end position="544"/>
    </location>
</feature>
<dbReference type="FunFam" id="1.10.510.10:FF:000112">
    <property type="entry name" value="Putative dual specificity tyrosine-phosphorylation-regulated kinase 2"/>
    <property type="match status" value="1"/>
</dbReference>
<feature type="compositionally biased region" description="Low complexity" evidence="12">
    <location>
        <begin position="1759"/>
        <end position="1773"/>
    </location>
</feature>
<dbReference type="GO" id="GO:0004712">
    <property type="term" value="F:protein serine/threonine/tyrosine kinase activity"/>
    <property type="evidence" value="ECO:0007669"/>
    <property type="project" value="UniProtKB-EC"/>
</dbReference>
<feature type="region of interest" description="Disordered" evidence="12">
    <location>
        <begin position="1"/>
        <end position="155"/>
    </location>
</feature>
<feature type="region of interest" description="Disordered" evidence="12">
    <location>
        <begin position="1724"/>
        <end position="1820"/>
    </location>
</feature>
<dbReference type="PROSITE" id="PS00107">
    <property type="entry name" value="PROTEIN_KINASE_ATP"/>
    <property type="match status" value="1"/>
</dbReference>
<feature type="compositionally biased region" description="Basic and acidic residues" evidence="12">
    <location>
        <begin position="293"/>
        <end position="302"/>
    </location>
</feature>
<keyword evidence="7 11" id="KW-0067">ATP-binding</keyword>
<evidence type="ECO:0000259" key="13">
    <source>
        <dbReference type="PROSITE" id="PS50011"/>
    </source>
</evidence>
<organism evidence="14 15">
    <name type="scientific">Agaricus bisporus var. burnettii</name>
    <dbReference type="NCBI Taxonomy" id="192524"/>
    <lineage>
        <taxon>Eukaryota</taxon>
        <taxon>Fungi</taxon>
        <taxon>Dikarya</taxon>
        <taxon>Basidiomycota</taxon>
        <taxon>Agaricomycotina</taxon>
        <taxon>Agaricomycetes</taxon>
        <taxon>Agaricomycetidae</taxon>
        <taxon>Agaricales</taxon>
        <taxon>Agaricineae</taxon>
        <taxon>Agaricaceae</taxon>
        <taxon>Agaricus</taxon>
    </lineage>
</organism>
<feature type="compositionally biased region" description="Basic and acidic residues" evidence="12">
    <location>
        <begin position="942"/>
        <end position="982"/>
    </location>
</feature>
<feature type="region of interest" description="Disordered" evidence="12">
    <location>
        <begin position="480"/>
        <end position="617"/>
    </location>
</feature>
<dbReference type="EMBL" id="JABXXO010000004">
    <property type="protein sequence ID" value="KAF7778926.1"/>
    <property type="molecule type" value="Genomic_DNA"/>
</dbReference>
<keyword evidence="6" id="KW-0418">Kinase</keyword>
<evidence type="ECO:0000313" key="15">
    <source>
        <dbReference type="Proteomes" id="UP000629468"/>
    </source>
</evidence>
<keyword evidence="4" id="KW-0808">Transferase</keyword>
<dbReference type="GO" id="GO:0005856">
    <property type="term" value="C:cytoskeleton"/>
    <property type="evidence" value="ECO:0007669"/>
    <property type="project" value="TreeGrafter"/>
</dbReference>
<evidence type="ECO:0000256" key="8">
    <source>
        <dbReference type="ARBA" id="ARBA00049003"/>
    </source>
</evidence>
<feature type="binding site" evidence="11">
    <location>
        <position position="1453"/>
    </location>
    <ligand>
        <name>ATP</name>
        <dbReference type="ChEBI" id="CHEBI:30616"/>
    </ligand>
</feature>
<accession>A0A8H7KJ86</accession>
<evidence type="ECO:0000256" key="2">
    <source>
        <dbReference type="ARBA" id="ARBA00013203"/>
    </source>
</evidence>
<dbReference type="GO" id="GO:0004674">
    <property type="term" value="F:protein serine/threonine kinase activity"/>
    <property type="evidence" value="ECO:0007669"/>
    <property type="project" value="UniProtKB-KW"/>
</dbReference>
<feature type="region of interest" description="Disordered" evidence="12">
    <location>
        <begin position="636"/>
        <end position="686"/>
    </location>
</feature>
<feature type="compositionally biased region" description="Low complexity" evidence="12">
    <location>
        <begin position="1244"/>
        <end position="1305"/>
    </location>
</feature>
<feature type="compositionally biased region" description="Low complexity" evidence="12">
    <location>
        <begin position="823"/>
        <end position="852"/>
    </location>
</feature>
<feature type="compositionally biased region" description="Low complexity" evidence="12">
    <location>
        <begin position="484"/>
        <end position="499"/>
    </location>
</feature>
<dbReference type="Gene3D" id="3.30.200.20">
    <property type="entry name" value="Phosphorylase Kinase, domain 1"/>
    <property type="match status" value="1"/>
</dbReference>
<feature type="region of interest" description="Disordered" evidence="12">
    <location>
        <begin position="269"/>
        <end position="445"/>
    </location>
</feature>
<keyword evidence="3" id="KW-0723">Serine/threonine-protein kinase</keyword>
<feature type="compositionally biased region" description="Polar residues" evidence="12">
    <location>
        <begin position="383"/>
        <end position="393"/>
    </location>
</feature>
<comment type="catalytic activity">
    <reaction evidence="8">
        <text>L-seryl-[protein] + ATP = O-phospho-L-seryl-[protein] + ADP + H(+)</text>
        <dbReference type="Rhea" id="RHEA:17989"/>
        <dbReference type="Rhea" id="RHEA-COMP:9863"/>
        <dbReference type="Rhea" id="RHEA-COMP:11604"/>
        <dbReference type="ChEBI" id="CHEBI:15378"/>
        <dbReference type="ChEBI" id="CHEBI:29999"/>
        <dbReference type="ChEBI" id="CHEBI:30616"/>
        <dbReference type="ChEBI" id="CHEBI:83421"/>
        <dbReference type="ChEBI" id="CHEBI:456216"/>
        <dbReference type="EC" id="2.7.12.1"/>
    </reaction>
</comment>
<feature type="compositionally biased region" description="Low complexity" evidence="12">
    <location>
        <begin position="1798"/>
        <end position="1809"/>
    </location>
</feature>
<dbReference type="InterPro" id="IPR050494">
    <property type="entry name" value="Ser_Thr_dual-spec_kinase"/>
</dbReference>
<keyword evidence="5 11" id="KW-0547">Nucleotide-binding</keyword>
<feature type="compositionally biased region" description="Polar residues" evidence="12">
    <location>
        <begin position="1230"/>
        <end position="1241"/>
    </location>
</feature>
<feature type="compositionally biased region" description="Low complexity" evidence="12">
    <location>
        <begin position="662"/>
        <end position="674"/>
    </location>
</feature>
<feature type="compositionally biased region" description="Polar residues" evidence="12">
    <location>
        <begin position="1810"/>
        <end position="1820"/>
    </location>
</feature>
<feature type="compositionally biased region" description="Basic and acidic residues" evidence="12">
    <location>
        <begin position="348"/>
        <end position="359"/>
    </location>
</feature>
<dbReference type="CDD" id="cd14210">
    <property type="entry name" value="PKc_DYRK"/>
    <property type="match status" value="1"/>
</dbReference>
<dbReference type="GO" id="GO:0005524">
    <property type="term" value="F:ATP binding"/>
    <property type="evidence" value="ECO:0007669"/>
    <property type="project" value="UniProtKB-UniRule"/>
</dbReference>
<comment type="catalytic activity">
    <reaction evidence="9">
        <text>L-threonyl-[protein] + ATP = O-phospho-L-threonyl-[protein] + ADP + H(+)</text>
        <dbReference type="Rhea" id="RHEA:46608"/>
        <dbReference type="Rhea" id="RHEA-COMP:11060"/>
        <dbReference type="Rhea" id="RHEA-COMP:11605"/>
        <dbReference type="ChEBI" id="CHEBI:15378"/>
        <dbReference type="ChEBI" id="CHEBI:30013"/>
        <dbReference type="ChEBI" id="CHEBI:30616"/>
        <dbReference type="ChEBI" id="CHEBI:61977"/>
        <dbReference type="ChEBI" id="CHEBI:456216"/>
        <dbReference type="EC" id="2.7.12.1"/>
    </reaction>
</comment>
<feature type="compositionally biased region" description="Polar residues" evidence="12">
    <location>
        <begin position="853"/>
        <end position="862"/>
    </location>
</feature>
<feature type="compositionally biased region" description="Polar residues" evidence="12">
    <location>
        <begin position="240"/>
        <end position="250"/>
    </location>
</feature>
<dbReference type="GO" id="GO:0005737">
    <property type="term" value="C:cytoplasm"/>
    <property type="evidence" value="ECO:0007669"/>
    <property type="project" value="TreeGrafter"/>
</dbReference>
<evidence type="ECO:0000256" key="7">
    <source>
        <dbReference type="ARBA" id="ARBA00022840"/>
    </source>
</evidence>
<dbReference type="InterPro" id="IPR042521">
    <property type="entry name" value="DYRK"/>
</dbReference>
<dbReference type="Proteomes" id="UP000629468">
    <property type="component" value="Unassembled WGS sequence"/>
</dbReference>
<dbReference type="SMART" id="SM00220">
    <property type="entry name" value="S_TKc"/>
    <property type="match status" value="1"/>
</dbReference>
<comment type="catalytic activity">
    <reaction evidence="10">
        <text>L-tyrosyl-[protein] + ATP = O-phospho-L-tyrosyl-[protein] + ADP + H(+)</text>
        <dbReference type="Rhea" id="RHEA:10596"/>
        <dbReference type="Rhea" id="RHEA-COMP:10136"/>
        <dbReference type="Rhea" id="RHEA-COMP:20101"/>
        <dbReference type="ChEBI" id="CHEBI:15378"/>
        <dbReference type="ChEBI" id="CHEBI:30616"/>
        <dbReference type="ChEBI" id="CHEBI:46858"/>
        <dbReference type="ChEBI" id="CHEBI:61978"/>
        <dbReference type="ChEBI" id="CHEBI:456216"/>
        <dbReference type="EC" id="2.7.12.1"/>
    </reaction>
</comment>
<feature type="compositionally biased region" description="Basic and acidic residues" evidence="12">
    <location>
        <begin position="675"/>
        <end position="686"/>
    </location>
</feature>
<evidence type="ECO:0000256" key="10">
    <source>
        <dbReference type="ARBA" id="ARBA00051680"/>
    </source>
</evidence>
<evidence type="ECO:0000256" key="12">
    <source>
        <dbReference type="SAM" id="MobiDB-lite"/>
    </source>
</evidence>
<evidence type="ECO:0000313" key="14">
    <source>
        <dbReference type="EMBL" id="KAF7778926.1"/>
    </source>
</evidence>
<name>A0A8H7KJ86_AGABI</name>